<dbReference type="EMBL" id="BAAARI010000014">
    <property type="protein sequence ID" value="GAA2581848.1"/>
    <property type="molecule type" value="Genomic_DNA"/>
</dbReference>
<reference evidence="1 2" key="1">
    <citation type="journal article" date="2019" name="Int. J. Syst. Evol. Microbiol.">
        <title>The Global Catalogue of Microorganisms (GCM) 10K type strain sequencing project: providing services to taxonomists for standard genome sequencing and annotation.</title>
        <authorList>
            <consortium name="The Broad Institute Genomics Platform"/>
            <consortium name="The Broad Institute Genome Sequencing Center for Infectious Disease"/>
            <person name="Wu L."/>
            <person name="Ma J."/>
        </authorList>
    </citation>
    <scope>NUCLEOTIDE SEQUENCE [LARGE SCALE GENOMIC DNA]</scope>
    <source>
        <strain evidence="1 2">JCM 16365</strain>
    </source>
</reference>
<sequence length="232" mass="25167">MPEERLHALQSTIELAPHRGRLAPLREMIAERAWGPAVDGDLIRVDTPASIAAGVGADKPLLLGSTADEFTMVTDSFASKLRLIPAWLALAALGLDRRRRRGYLRDNPSPRAKGTAAVLGRYVTDRVFGALVPRVADARGSAAATWTYRFTWPSPTIGWACHCLDVPFWFGRLDADGVARIAGPHPPASLAERMHATAVGFIRDHRASWTPWGEAPGTTQVFDVDSPVVEDG</sequence>
<keyword evidence="2" id="KW-1185">Reference proteome</keyword>
<proteinExistence type="predicted"/>
<evidence type="ECO:0008006" key="3">
    <source>
        <dbReference type="Google" id="ProtNLM"/>
    </source>
</evidence>
<evidence type="ECO:0000313" key="1">
    <source>
        <dbReference type="EMBL" id="GAA2581848.1"/>
    </source>
</evidence>
<organism evidence="1 2">
    <name type="scientific">Microbacterium binotii</name>
    <dbReference type="NCBI Taxonomy" id="462710"/>
    <lineage>
        <taxon>Bacteria</taxon>
        <taxon>Bacillati</taxon>
        <taxon>Actinomycetota</taxon>
        <taxon>Actinomycetes</taxon>
        <taxon>Micrococcales</taxon>
        <taxon>Microbacteriaceae</taxon>
        <taxon>Microbacterium</taxon>
    </lineage>
</organism>
<gene>
    <name evidence="1" type="ORF">GCM10009862_21160</name>
</gene>
<dbReference type="SUPFAM" id="SSF53474">
    <property type="entry name" value="alpha/beta-Hydrolases"/>
    <property type="match status" value="1"/>
</dbReference>
<evidence type="ECO:0000313" key="2">
    <source>
        <dbReference type="Proteomes" id="UP001500274"/>
    </source>
</evidence>
<comment type="caution">
    <text evidence="1">The sequence shown here is derived from an EMBL/GenBank/DDBJ whole genome shotgun (WGS) entry which is preliminary data.</text>
</comment>
<name>A0ABN3PGA9_9MICO</name>
<dbReference type="InterPro" id="IPR029058">
    <property type="entry name" value="AB_hydrolase_fold"/>
</dbReference>
<accession>A0ABN3PGA9</accession>
<dbReference type="Gene3D" id="3.40.50.1820">
    <property type="entry name" value="alpha/beta hydrolase"/>
    <property type="match status" value="1"/>
</dbReference>
<protein>
    <recommendedName>
        <fullName evidence="3">Carboxylesterase type B domain-containing protein</fullName>
    </recommendedName>
</protein>
<dbReference type="Proteomes" id="UP001500274">
    <property type="component" value="Unassembled WGS sequence"/>
</dbReference>